<dbReference type="InterPro" id="IPR019966">
    <property type="entry name" value="F420-dep_enz_PPOX_Rv3369"/>
</dbReference>
<dbReference type="PANTHER" id="PTHR35176">
    <property type="entry name" value="HEME OXYGENASE HI_0854-RELATED"/>
    <property type="match status" value="1"/>
</dbReference>
<reference evidence="3 4" key="1">
    <citation type="journal article" date="2021" name="Int. J. Syst. Evol. Microbiol.">
        <title>Reticulibacter mediterranei gen. nov., sp. nov., within the new family Reticulibacteraceae fam. nov., and Ktedonospora formicarum gen. nov., sp. nov., Ktedonobacter robiniae sp. nov., Dictyobacter formicarum sp. nov. and Dictyobacter arantiisoli sp. nov., belonging to the class Ktedonobacteria.</title>
        <authorList>
            <person name="Yabe S."/>
            <person name="Zheng Y."/>
            <person name="Wang C.M."/>
            <person name="Sakai Y."/>
            <person name="Abe K."/>
            <person name="Yokota A."/>
            <person name="Donadio S."/>
            <person name="Cavaletti L."/>
            <person name="Monciardini P."/>
        </authorList>
    </citation>
    <scope>NUCLEOTIDE SEQUENCE [LARGE SCALE GENOMIC DNA]</scope>
    <source>
        <strain evidence="3 4">SOSP1-9</strain>
    </source>
</reference>
<evidence type="ECO:0000259" key="2">
    <source>
        <dbReference type="Pfam" id="PF01243"/>
    </source>
</evidence>
<proteinExistence type="predicted"/>
<accession>A0ABQ3VLU9</accession>
<dbReference type="Pfam" id="PF01243">
    <property type="entry name" value="PNPOx_N"/>
    <property type="match status" value="1"/>
</dbReference>
<dbReference type="Proteomes" id="UP000635565">
    <property type="component" value="Unassembled WGS sequence"/>
</dbReference>
<keyword evidence="4" id="KW-1185">Reference proteome</keyword>
<dbReference type="InterPro" id="IPR052019">
    <property type="entry name" value="F420H2_bilvrd_red/Heme_oxyg"/>
</dbReference>
<name>A0ABQ3VLU9_9CHLR</name>
<feature type="domain" description="Pyridoxamine 5'-phosphate oxidase N-terminal" evidence="2">
    <location>
        <begin position="12"/>
        <end position="139"/>
    </location>
</feature>
<sequence>MVLDLKQPKDAHVDQRLRQELMIWLNSVKANGRPHTAPVWFLWNGTQVFIFSQPGKQKVRNIQRNPYVTLALDTRDDGGDIVIIEGEARLEQQQLDEATLQAYANKYAEQMKSMGWTFENMSKEYSQLISVTPTKFISWND</sequence>
<keyword evidence="1" id="KW-0560">Oxidoreductase</keyword>
<gene>
    <name evidence="3" type="ORF">KSZ_47940</name>
</gene>
<comment type="caution">
    <text evidence="3">The sequence shown here is derived from an EMBL/GenBank/DDBJ whole genome shotgun (WGS) entry which is preliminary data.</text>
</comment>
<evidence type="ECO:0000313" key="4">
    <source>
        <dbReference type="Proteomes" id="UP000635565"/>
    </source>
</evidence>
<dbReference type="SUPFAM" id="SSF50475">
    <property type="entry name" value="FMN-binding split barrel"/>
    <property type="match status" value="1"/>
</dbReference>
<protein>
    <submittedName>
        <fullName evidence="3">Pyridoxamine 5'-phosphate oxidase</fullName>
    </submittedName>
</protein>
<dbReference type="PANTHER" id="PTHR35176:SF4">
    <property type="entry name" value="PYRIDOXAMINE 5'-PHOSPHATE OXIDASE-RELATED FMN-BINDING"/>
    <property type="match status" value="1"/>
</dbReference>
<organism evidence="3 4">
    <name type="scientific">Dictyobacter formicarum</name>
    <dbReference type="NCBI Taxonomy" id="2778368"/>
    <lineage>
        <taxon>Bacteria</taxon>
        <taxon>Bacillati</taxon>
        <taxon>Chloroflexota</taxon>
        <taxon>Ktedonobacteria</taxon>
        <taxon>Ktedonobacterales</taxon>
        <taxon>Dictyobacteraceae</taxon>
        <taxon>Dictyobacter</taxon>
    </lineage>
</organism>
<dbReference type="NCBIfam" id="TIGR03667">
    <property type="entry name" value="Rv3369"/>
    <property type="match status" value="1"/>
</dbReference>
<dbReference type="EMBL" id="BNJJ01000014">
    <property type="protein sequence ID" value="GHO86788.1"/>
    <property type="molecule type" value="Genomic_DNA"/>
</dbReference>
<dbReference type="RefSeq" id="WP_201364402.1">
    <property type="nucleotide sequence ID" value="NZ_BNJJ01000014.1"/>
</dbReference>
<evidence type="ECO:0000313" key="3">
    <source>
        <dbReference type="EMBL" id="GHO86788.1"/>
    </source>
</evidence>
<dbReference type="InterPro" id="IPR012349">
    <property type="entry name" value="Split_barrel_FMN-bd"/>
</dbReference>
<evidence type="ECO:0000256" key="1">
    <source>
        <dbReference type="ARBA" id="ARBA00023002"/>
    </source>
</evidence>
<dbReference type="InterPro" id="IPR011576">
    <property type="entry name" value="Pyridox_Oxase_N"/>
</dbReference>
<dbReference type="Gene3D" id="2.30.110.10">
    <property type="entry name" value="Electron Transport, Fmn-binding Protein, Chain A"/>
    <property type="match status" value="1"/>
</dbReference>